<comment type="caution">
    <text evidence="2">The sequence shown here is derived from an EMBL/GenBank/DDBJ whole genome shotgun (WGS) entry which is preliminary data.</text>
</comment>
<sequence length="72" mass="8657">MGMQTLGFYCILNRELLIAGLWIFAFLLIETILLFGFIKLPRHIKADLKLRLKHHWRCRELLWAPFFFHNNG</sequence>
<evidence type="ECO:0000313" key="2">
    <source>
        <dbReference type="EMBL" id="CAG9322308.1"/>
    </source>
</evidence>
<dbReference type="Proteomes" id="UP001162131">
    <property type="component" value="Unassembled WGS sequence"/>
</dbReference>
<evidence type="ECO:0000256" key="1">
    <source>
        <dbReference type="SAM" id="Phobius"/>
    </source>
</evidence>
<dbReference type="AlphaFoldDB" id="A0AAU9JDA7"/>
<gene>
    <name evidence="2" type="ORF">BSTOLATCC_MIC31334</name>
</gene>
<keyword evidence="1" id="KW-0812">Transmembrane</keyword>
<proteinExistence type="predicted"/>
<reference evidence="2" key="1">
    <citation type="submission" date="2021-09" db="EMBL/GenBank/DDBJ databases">
        <authorList>
            <consortium name="AG Swart"/>
            <person name="Singh M."/>
            <person name="Singh A."/>
            <person name="Seah K."/>
            <person name="Emmerich C."/>
        </authorList>
    </citation>
    <scope>NUCLEOTIDE SEQUENCE</scope>
    <source>
        <strain evidence="2">ATCC30299</strain>
    </source>
</reference>
<keyword evidence="1" id="KW-0472">Membrane</keyword>
<protein>
    <recommendedName>
        <fullName evidence="4">ATP synthase F0 subunit 8</fullName>
    </recommendedName>
</protein>
<keyword evidence="3" id="KW-1185">Reference proteome</keyword>
<name>A0AAU9JDA7_9CILI</name>
<feature type="transmembrane region" description="Helical" evidence="1">
    <location>
        <begin position="16"/>
        <end position="38"/>
    </location>
</feature>
<organism evidence="2 3">
    <name type="scientific">Blepharisma stoltei</name>
    <dbReference type="NCBI Taxonomy" id="1481888"/>
    <lineage>
        <taxon>Eukaryota</taxon>
        <taxon>Sar</taxon>
        <taxon>Alveolata</taxon>
        <taxon>Ciliophora</taxon>
        <taxon>Postciliodesmatophora</taxon>
        <taxon>Heterotrichea</taxon>
        <taxon>Heterotrichida</taxon>
        <taxon>Blepharismidae</taxon>
        <taxon>Blepharisma</taxon>
    </lineage>
</organism>
<accession>A0AAU9JDA7</accession>
<evidence type="ECO:0008006" key="4">
    <source>
        <dbReference type="Google" id="ProtNLM"/>
    </source>
</evidence>
<keyword evidence="1" id="KW-1133">Transmembrane helix</keyword>
<evidence type="ECO:0000313" key="3">
    <source>
        <dbReference type="Proteomes" id="UP001162131"/>
    </source>
</evidence>
<dbReference type="EMBL" id="CAJZBQ010000031">
    <property type="protein sequence ID" value="CAG9322308.1"/>
    <property type="molecule type" value="Genomic_DNA"/>
</dbReference>